<dbReference type="GO" id="GO:0003824">
    <property type="term" value="F:catalytic activity"/>
    <property type="evidence" value="ECO:0007669"/>
    <property type="project" value="UniProtKB-ARBA"/>
</dbReference>
<feature type="compositionally biased region" description="Polar residues" evidence="1">
    <location>
        <begin position="22"/>
        <end position="37"/>
    </location>
</feature>
<dbReference type="EMBL" id="UFSB01000001">
    <property type="protein sequence ID" value="SUU36091.1"/>
    <property type="molecule type" value="Genomic_DNA"/>
</dbReference>
<sequence length="137" mass="15065">MNGNSFGLEIEGSAQAGKGRENTNGITQSNTHINGKQVTISSQNDTALRGTQVNANRLDADIKGNLTLESRQDSNSIQQQTNPSRRVGIRCDLWHRLKRMANYSQNQAKVNYTQVEAQSGFHVGNGGMNFKSILMRA</sequence>
<organism evidence="3 5">
    <name type="scientific">Actinobacillus seminis</name>
    <dbReference type="NCBI Taxonomy" id="722"/>
    <lineage>
        <taxon>Bacteria</taxon>
        <taxon>Pseudomonadati</taxon>
        <taxon>Pseudomonadota</taxon>
        <taxon>Gammaproteobacteria</taxon>
        <taxon>Pasteurellales</taxon>
        <taxon>Pasteurellaceae</taxon>
        <taxon>Actinobacillus</taxon>
    </lineage>
</organism>
<evidence type="ECO:0000313" key="4">
    <source>
        <dbReference type="Proteomes" id="UP000215738"/>
    </source>
</evidence>
<protein>
    <submittedName>
        <fullName evidence="3">FhaB protein</fullName>
    </submittedName>
</protein>
<reference evidence="2 4" key="1">
    <citation type="submission" date="2017-07" db="EMBL/GenBank/DDBJ databases">
        <title>Virulence factors identified in Actinobacillus seminis.</title>
        <authorList>
            <person name="Negrete-Abascal E."/>
            <person name="Vaca-Pacheco S."/>
            <person name="Montes-Garcia F."/>
            <person name="Leyto-Gil A.M."/>
            <person name="Fragoso-Garcia E."/>
            <person name="Carvente-Garcia R."/>
            <person name="Perez-Agueros S."/>
            <person name="Castelan-Sanchez H.G."/>
            <person name="Garcia-Molina A."/>
            <person name="Villamar T.E."/>
            <person name="Vazquez-Cruz C."/>
        </authorList>
    </citation>
    <scope>NUCLEOTIDE SEQUENCE [LARGE SCALE GENOMIC DNA]</scope>
    <source>
        <strain evidence="2 4">ATCC 15768</strain>
    </source>
</reference>
<evidence type="ECO:0000313" key="3">
    <source>
        <dbReference type="EMBL" id="SUU36091.1"/>
    </source>
</evidence>
<gene>
    <name evidence="2" type="ORF">CFY87_03570</name>
    <name evidence="3" type="ORF">NCTC10851_01098</name>
</gene>
<dbReference type="InterPro" id="IPR025157">
    <property type="entry name" value="Hemagglutinin_rpt"/>
</dbReference>
<evidence type="ECO:0000313" key="5">
    <source>
        <dbReference type="Proteomes" id="UP000254507"/>
    </source>
</evidence>
<dbReference type="Pfam" id="PF13332">
    <property type="entry name" value="Fil_haemagg_2"/>
    <property type="match status" value="1"/>
</dbReference>
<dbReference type="Proteomes" id="UP000215738">
    <property type="component" value="Unassembled WGS sequence"/>
</dbReference>
<dbReference type="OrthoDB" id="5679123at2"/>
<reference evidence="3 5" key="2">
    <citation type="submission" date="2018-06" db="EMBL/GenBank/DDBJ databases">
        <authorList>
            <consortium name="Pathogen Informatics"/>
            <person name="Doyle S."/>
        </authorList>
    </citation>
    <scope>NUCLEOTIDE SEQUENCE [LARGE SCALE GENOMIC DNA]</scope>
    <source>
        <strain evidence="3 5">NCTC10851</strain>
    </source>
</reference>
<dbReference type="AlphaFoldDB" id="A0A263HE46"/>
<feature type="region of interest" description="Disordered" evidence="1">
    <location>
        <begin position="13"/>
        <end position="37"/>
    </location>
</feature>
<name>A0A263HE46_9PAST</name>
<evidence type="ECO:0000256" key="1">
    <source>
        <dbReference type="SAM" id="MobiDB-lite"/>
    </source>
</evidence>
<proteinExistence type="predicted"/>
<dbReference type="Proteomes" id="UP000254507">
    <property type="component" value="Unassembled WGS sequence"/>
</dbReference>
<dbReference type="EMBL" id="NLFK01000003">
    <property type="protein sequence ID" value="OZN25238.1"/>
    <property type="molecule type" value="Genomic_DNA"/>
</dbReference>
<evidence type="ECO:0000313" key="2">
    <source>
        <dbReference type="EMBL" id="OZN25238.1"/>
    </source>
</evidence>
<keyword evidence="4" id="KW-1185">Reference proteome</keyword>
<dbReference type="InParanoid" id="A0A263HE46"/>
<accession>A0A263HE46</accession>